<keyword evidence="1" id="KW-0175">Coiled coil</keyword>
<evidence type="ECO:0000259" key="3">
    <source>
        <dbReference type="Pfam" id="PF08751"/>
    </source>
</evidence>
<protein>
    <submittedName>
        <fullName evidence="4">MobF family relaxase</fullName>
    </submittedName>
</protein>
<dbReference type="Pfam" id="PF13604">
    <property type="entry name" value="AAA_30"/>
    <property type="match status" value="1"/>
</dbReference>
<reference evidence="5" key="1">
    <citation type="journal article" date="2019" name="Int. J. Syst. Evol. Microbiol.">
        <title>The Global Catalogue of Microorganisms (GCM) 10K type strain sequencing project: providing services to taxonomists for standard genome sequencing and annotation.</title>
        <authorList>
            <consortium name="The Broad Institute Genomics Platform"/>
            <consortium name="The Broad Institute Genome Sequencing Center for Infectious Disease"/>
            <person name="Wu L."/>
            <person name="Ma J."/>
        </authorList>
    </citation>
    <scope>NUCLEOTIDE SEQUENCE [LARGE SCALE GENOMIC DNA]</scope>
    <source>
        <strain evidence="5">CGMCC 1.10363</strain>
    </source>
</reference>
<dbReference type="SUPFAM" id="SSF55464">
    <property type="entry name" value="Origin of replication-binding domain, RBD-like"/>
    <property type="match status" value="1"/>
</dbReference>
<dbReference type="InterPro" id="IPR027417">
    <property type="entry name" value="P-loop_NTPase"/>
</dbReference>
<dbReference type="Gene3D" id="2.30.30.940">
    <property type="match status" value="1"/>
</dbReference>
<name>A0ABV8Q8M2_9MICO</name>
<dbReference type="InterPro" id="IPR014862">
    <property type="entry name" value="TrwC"/>
</dbReference>
<keyword evidence="5" id="KW-1185">Reference proteome</keyword>
<feature type="coiled-coil region" evidence="1">
    <location>
        <begin position="882"/>
        <end position="916"/>
    </location>
</feature>
<dbReference type="Pfam" id="PF08751">
    <property type="entry name" value="TrwC"/>
    <property type="match status" value="1"/>
</dbReference>
<evidence type="ECO:0000256" key="2">
    <source>
        <dbReference type="SAM" id="MobiDB-lite"/>
    </source>
</evidence>
<evidence type="ECO:0000313" key="5">
    <source>
        <dbReference type="Proteomes" id="UP001595900"/>
    </source>
</evidence>
<dbReference type="SUPFAM" id="SSF52540">
    <property type="entry name" value="P-loop containing nucleoside triphosphate hydrolases"/>
    <property type="match status" value="2"/>
</dbReference>
<dbReference type="RefSeq" id="WP_390229630.1">
    <property type="nucleotide sequence ID" value="NZ_JBHSCN010000005.1"/>
</dbReference>
<organism evidence="4 5">
    <name type="scientific">Gryllotalpicola reticulitermitis</name>
    <dbReference type="NCBI Taxonomy" id="1184153"/>
    <lineage>
        <taxon>Bacteria</taxon>
        <taxon>Bacillati</taxon>
        <taxon>Actinomycetota</taxon>
        <taxon>Actinomycetes</taxon>
        <taxon>Micrococcales</taxon>
        <taxon>Microbacteriaceae</taxon>
        <taxon>Gryllotalpicola</taxon>
    </lineage>
</organism>
<dbReference type="EMBL" id="JBHSCN010000005">
    <property type="protein sequence ID" value="MFC4244008.1"/>
    <property type="molecule type" value="Genomic_DNA"/>
</dbReference>
<dbReference type="NCBIfam" id="NF041492">
    <property type="entry name" value="MobF"/>
    <property type="match status" value="1"/>
</dbReference>
<feature type="domain" description="TrwC relaxase" evidence="3">
    <location>
        <begin position="14"/>
        <end position="305"/>
    </location>
</feature>
<evidence type="ECO:0000313" key="4">
    <source>
        <dbReference type="EMBL" id="MFC4244008.1"/>
    </source>
</evidence>
<accession>A0ABV8Q8M2</accession>
<feature type="region of interest" description="Disordered" evidence="2">
    <location>
        <begin position="1115"/>
        <end position="1138"/>
    </location>
</feature>
<gene>
    <name evidence="4" type="primary">mobF</name>
    <name evidence="4" type="ORF">ACFOYW_11540</name>
</gene>
<sequence length="1138" mass="121904">MHGGVILFRGSGTDARRYLESDRSRADDYYLEGGTALAEFVAVDGRGEVVGELGLTAGEYAQWVDWVNPLTGESMGIPRLPGNGRRGSPRFAEMVVNVPKSLSVAAALHPEVSDALDAAQRDAVAEIRSWLGQHSVTRVGPRGRQEVAPVEQLETVAVSHKTSRAGDPHRHIHFQIGTRVWAAGAWRGLDTGALFKQQGAIRALGTAVLAAHPQLAAVLDAHGLTLDPVTGEVIELQPFNPVMSKRGAQVGRNLAMFEAQWEEAHPGEEPGPVVRARLLAKAWDHERPSKKPSTLGSEAGWLRELQDAGYTPDLPRAAAPRVRSLDDLAVQGIASRALDRCAAAASTWTVHDIQEQATRLTTEAGVRATPAELREFVRITTRLAAEDCLSVLPPDAPTPQHVAHLTSLHVVAVETELRDRLQHLADASNDAATPVVRDAQLDEEQSQAAAAIASTAPLVVVEGAAGAGKTTMLGAAIHAAGREGRPVRVVTPTKKAAAVAAQELGVPANSVAALVYAHGYRWNADGVWSRLTPGETDPETDAVYRGPSEDARLAAGERVVVDEAGMLDQDTALALLTIIQESGATLALVGDRAQLAAVGRGGVLDIAAQLTPGRVEMTGVRRFTDPEYAQLTLELREARNPALIFNRLQALGLIRLHDDEDTLRDAIAGQHQDGVAVTVATNDEARELNERIRAQRVRDGAVDDTRIAFGSDGLPIGGGDLIQTRRNDAEIGVTNRQTFTVQHAGDDGTLWVTNSADRRKHHRTIRLPAEYVAEHSHLAYAATGYGAQGVTAPASHTILSEAMDAAGVYVGLTRGREANVLHLVAADAEDAREQFTTALVRDRSDRGLEKATQQAATAVAGLTDDGPVKTVNAERGRLVTLIEHADQHARKLEQALAELTRQAQAHQAKAEAQQDVVQAAETHAEHALAEAMAPLIREAAGDGTALLAARERMWAAAQAQRGARGRRGRAAARALAQASEQAQAAETSVREHWGEVPQSRDAIPAWAQQAARQTAETAPAVVHARKQLTEAQVARRDLTARQMHERATLRRQLLADHTPSTVRQAVQRLQQQAEAARADLARIEALPPGEAVEFIRARVQQEQACREAVLALAERQARTTAPTPPPQNPGTSERGLGR</sequence>
<proteinExistence type="predicted"/>
<comment type="caution">
    <text evidence="4">The sequence shown here is derived from an EMBL/GenBank/DDBJ whole genome shotgun (WGS) entry which is preliminary data.</text>
</comment>
<evidence type="ECO:0000256" key="1">
    <source>
        <dbReference type="SAM" id="Coils"/>
    </source>
</evidence>
<dbReference type="Gene3D" id="3.40.50.300">
    <property type="entry name" value="P-loop containing nucleotide triphosphate hydrolases"/>
    <property type="match status" value="2"/>
</dbReference>
<dbReference type="Proteomes" id="UP001595900">
    <property type="component" value="Unassembled WGS sequence"/>
</dbReference>